<feature type="domain" description="J" evidence="2">
    <location>
        <begin position="486"/>
        <end position="543"/>
    </location>
</feature>
<dbReference type="AlphaFoldDB" id="M9RPZ0"/>
<dbReference type="PROSITE" id="PS50076">
    <property type="entry name" value="DNAJ_2"/>
    <property type="match status" value="1"/>
</dbReference>
<dbReference type="SUPFAM" id="SSF46565">
    <property type="entry name" value="Chaperone J-domain"/>
    <property type="match status" value="1"/>
</dbReference>
<feature type="compositionally biased region" description="Basic and acidic residues" evidence="1">
    <location>
        <begin position="25"/>
        <end position="37"/>
    </location>
</feature>
<dbReference type="CDD" id="cd06257">
    <property type="entry name" value="DnaJ"/>
    <property type="match status" value="1"/>
</dbReference>
<dbReference type="eggNOG" id="COG0484">
    <property type="taxonomic scope" value="Bacteria"/>
</dbReference>
<dbReference type="InterPro" id="IPR011044">
    <property type="entry name" value="Quino_amine_DH_bsu"/>
</dbReference>
<dbReference type="Proteomes" id="UP000004688">
    <property type="component" value="Chromosome"/>
</dbReference>
<reference evidence="3 4" key="1">
    <citation type="journal article" date="2013" name="PLoS ONE">
        <title>Poles Apart: Arctic and Antarctic Octadecabacter strains Share High Genome Plasticity and a New Type of Xanthorhodopsin.</title>
        <authorList>
            <person name="Vollmers J."/>
            <person name="Voget S."/>
            <person name="Dietrich S."/>
            <person name="Gollnow K."/>
            <person name="Smits M."/>
            <person name="Meyer K."/>
            <person name="Brinkhoff T."/>
            <person name="Simon M."/>
            <person name="Daniel R."/>
        </authorList>
    </citation>
    <scope>NUCLEOTIDE SEQUENCE [LARGE SCALE GENOMIC DNA]</scope>
    <source>
        <strain evidence="3 4">238</strain>
    </source>
</reference>
<dbReference type="STRING" id="391616.OA238_c43720"/>
<feature type="region of interest" description="Disordered" evidence="1">
    <location>
        <begin position="25"/>
        <end position="50"/>
    </location>
</feature>
<accession>M9RPZ0</accession>
<dbReference type="SMART" id="SM00271">
    <property type="entry name" value="DnaJ"/>
    <property type="match status" value="1"/>
</dbReference>
<dbReference type="Gene3D" id="1.10.287.110">
    <property type="entry name" value="DnaJ domain"/>
    <property type="match status" value="1"/>
</dbReference>
<dbReference type="InterPro" id="IPR036869">
    <property type="entry name" value="J_dom_sf"/>
</dbReference>
<dbReference type="KEGG" id="oar:OA238_c43720"/>
<name>M9RPZ0_9RHOB</name>
<gene>
    <name evidence="3" type="ORF">OA238_c43720</name>
</gene>
<dbReference type="SUPFAM" id="SSF50969">
    <property type="entry name" value="YVTN repeat-like/Quinoprotein amine dehydrogenase"/>
    <property type="match status" value="1"/>
</dbReference>
<sequence length="711" mass="78836">MFGIFKRLFGGEKAAGEGKYLSVERKPVQPDGDRNRSSENIPFEGMEREAKQSLEKMSAEMPGNNYFKLLEALESAIADRRYEDAADAARKSIAPLRNWLKDPRGDEERLQISIPALRQGGTMMAITRDRNGLEKVRDLVNEFEYLEAYRSDAVKHLQAIKLFERVRQVVTSKPGVLQNKMKAELGEEDGRHVSNLISWLEKGGEITRAKSGKTYALYMTGMEMSEEDASAIYIEPLRPCSHQKERRAVRARELDLNKLDLVPLPPSPASWSSTLNLPATSETFSDPDGTWRDLTVEAIVPADRPDPSFRKHFTTRDGVLSFDDLAKSKESRGAAGAAMFTPEAEGKPTVRSLKRPPYVLDVHPVGKGFASRSKANILTVYDEKLEVDFETDLSATPEVAANQKRFDLDGAGAGAVLWGEAHLALNCIALNPERDRYLYTHVDEAWCIDRDGKRLWGIRMPTRPVNTYSHTINADGIGRHVGTTSDIEQALGEMDLRMPITPQEIRQRYRAMVRKLHPDINPGSEDRMKTVNTAYETLTGASQDDLQGKGSAEDLLRFSDTITFASGGGPDRILAAVFSGSGDTVLLGTDEGRVLRIDQTGRPIALYDVGSAPVRILETAHYLYIQTSTRLYVLDGDRLVGLQDCAAKCSLLVDEGMVLLVEDKGVRVLSETGHALGTALTKAPIRRAGMENGVLVIETRTHRGRFSGMRE</sequence>
<evidence type="ECO:0000313" key="3">
    <source>
        <dbReference type="EMBL" id="AGI74262.1"/>
    </source>
</evidence>
<proteinExistence type="predicted"/>
<dbReference type="InterPro" id="IPR001623">
    <property type="entry name" value="DnaJ_domain"/>
</dbReference>
<dbReference type="Pfam" id="PF00226">
    <property type="entry name" value="DnaJ"/>
    <property type="match status" value="1"/>
</dbReference>
<dbReference type="HOGENOM" id="CLU_387739_0_0_5"/>
<dbReference type="RefSeq" id="WP_015497213.1">
    <property type="nucleotide sequence ID" value="NC_020908.1"/>
</dbReference>
<organism evidence="3 4">
    <name type="scientific">Octadecabacter arcticus 238</name>
    <dbReference type="NCBI Taxonomy" id="391616"/>
    <lineage>
        <taxon>Bacteria</taxon>
        <taxon>Pseudomonadati</taxon>
        <taxon>Pseudomonadota</taxon>
        <taxon>Alphaproteobacteria</taxon>
        <taxon>Rhodobacterales</taxon>
        <taxon>Roseobacteraceae</taxon>
        <taxon>Octadecabacter</taxon>
    </lineage>
</organism>
<evidence type="ECO:0000313" key="4">
    <source>
        <dbReference type="Proteomes" id="UP000004688"/>
    </source>
</evidence>
<evidence type="ECO:0000259" key="2">
    <source>
        <dbReference type="PROSITE" id="PS50076"/>
    </source>
</evidence>
<evidence type="ECO:0000256" key="1">
    <source>
        <dbReference type="SAM" id="MobiDB-lite"/>
    </source>
</evidence>
<keyword evidence="4" id="KW-1185">Reference proteome</keyword>
<dbReference type="EMBL" id="CP003742">
    <property type="protein sequence ID" value="AGI74262.1"/>
    <property type="molecule type" value="Genomic_DNA"/>
</dbReference>
<protein>
    <submittedName>
        <fullName evidence="3">DnaJ-like protein</fullName>
    </submittedName>
</protein>